<evidence type="ECO:0000313" key="2">
    <source>
        <dbReference type="Proteomes" id="UP000603234"/>
    </source>
</evidence>
<evidence type="ECO:0000313" key="1">
    <source>
        <dbReference type="EMBL" id="MBC3803385.1"/>
    </source>
</evidence>
<keyword evidence="2" id="KW-1185">Reference proteome</keyword>
<dbReference type="EMBL" id="WJBC01000003">
    <property type="protein sequence ID" value="MBC3803385.1"/>
    <property type="molecule type" value="Genomic_DNA"/>
</dbReference>
<protein>
    <recommendedName>
        <fullName evidence="3">Transposase</fullName>
    </recommendedName>
</protein>
<organism evidence="1 2">
    <name type="scientific">Acetobacterium fimetarium</name>
    <dbReference type="NCBI Taxonomy" id="52691"/>
    <lineage>
        <taxon>Bacteria</taxon>
        <taxon>Bacillati</taxon>
        <taxon>Bacillota</taxon>
        <taxon>Clostridia</taxon>
        <taxon>Eubacteriales</taxon>
        <taxon>Eubacteriaceae</taxon>
        <taxon>Acetobacterium</taxon>
    </lineage>
</organism>
<proteinExistence type="predicted"/>
<gene>
    <name evidence="1" type="ORF">GH808_02895</name>
</gene>
<evidence type="ECO:0008006" key="3">
    <source>
        <dbReference type="Google" id="ProtNLM"/>
    </source>
</evidence>
<dbReference type="Proteomes" id="UP000603234">
    <property type="component" value="Unassembled WGS sequence"/>
</dbReference>
<reference evidence="1 2" key="1">
    <citation type="journal article" date="2020" name="mSystems">
        <title>Defining Genomic and Predicted Metabolic Features of the Acetobacterium Genus.</title>
        <authorList>
            <person name="Ross D.E."/>
            <person name="Marshall C.W."/>
            <person name="Gulliver D."/>
            <person name="May H.D."/>
            <person name="Norman R.S."/>
        </authorList>
    </citation>
    <scope>NUCLEOTIDE SEQUENCE [LARGE SCALE GENOMIC DNA]</scope>
    <source>
        <strain evidence="1 2">DSM 8238</strain>
    </source>
</reference>
<accession>A0ABR6WS75</accession>
<sequence>MDTCLQFDIYLVMFIWYSGNVAAADRLDIKVDMLYTWIGKAKRGKVGFCEEPGDSTTSDTNKLKDLKKN</sequence>
<name>A0ABR6WS75_9FIRM</name>
<comment type="caution">
    <text evidence="1">The sequence shown here is derived from an EMBL/GenBank/DDBJ whole genome shotgun (WGS) entry which is preliminary data.</text>
</comment>
<dbReference type="RefSeq" id="WP_186841315.1">
    <property type="nucleotide sequence ID" value="NZ_WJBC01000003.1"/>
</dbReference>